<proteinExistence type="predicted"/>
<dbReference type="WBParaSite" id="JU765_v2.g17512.t1">
    <property type="protein sequence ID" value="JU765_v2.g17512.t1"/>
    <property type="gene ID" value="JU765_v2.g17512"/>
</dbReference>
<sequence>MGGRTKDAHGKFTEKYHLPANSVTLSTFEMLLIFFSIILFGLSLAGDRSAHCPNLSGVYSSNHDRTLCYTFNSTLATFDEAEGHCNAMGGHLASVPDIFANVFLAGQIGTNNYWIGAYAVQPQNSQVWAWKWYDSVIKYSDWDKGQPEQNYQCASLDGASASWQAQSCSSKKPFVCQLPTVLDVCDSGWTYYSASYPGPSCYKVFNKNNTFFSDGETLCVQNGGHLLSFYYNGENDFIRKLVASPPQTLANTGVWTGYNYPNGFTDGTYSGGVNWYSNSPSSNRPYGVYIPDGTTDYQSYAGYLLAVNSTTSYSRYLCKKPATRYPYIMKKLFKLEKSN</sequence>
<accession>A0AC34QLZ8</accession>
<dbReference type="Proteomes" id="UP000887576">
    <property type="component" value="Unplaced"/>
</dbReference>
<organism evidence="1 2">
    <name type="scientific">Panagrolaimus sp. JU765</name>
    <dbReference type="NCBI Taxonomy" id="591449"/>
    <lineage>
        <taxon>Eukaryota</taxon>
        <taxon>Metazoa</taxon>
        <taxon>Ecdysozoa</taxon>
        <taxon>Nematoda</taxon>
        <taxon>Chromadorea</taxon>
        <taxon>Rhabditida</taxon>
        <taxon>Tylenchina</taxon>
        <taxon>Panagrolaimomorpha</taxon>
        <taxon>Panagrolaimoidea</taxon>
        <taxon>Panagrolaimidae</taxon>
        <taxon>Panagrolaimus</taxon>
    </lineage>
</organism>
<evidence type="ECO:0000313" key="2">
    <source>
        <dbReference type="WBParaSite" id="JU765_v2.g17512.t1"/>
    </source>
</evidence>
<evidence type="ECO:0000313" key="1">
    <source>
        <dbReference type="Proteomes" id="UP000887576"/>
    </source>
</evidence>
<protein>
    <submittedName>
        <fullName evidence="2">C-type lectin domain-containing protein</fullName>
    </submittedName>
</protein>
<reference evidence="2" key="1">
    <citation type="submission" date="2022-11" db="UniProtKB">
        <authorList>
            <consortium name="WormBaseParasite"/>
        </authorList>
    </citation>
    <scope>IDENTIFICATION</scope>
</reference>
<name>A0AC34QLZ8_9BILA</name>